<sequence length="120" mass="13308">MSVFTDWDTAKPLLEPAIVETKGTHTIDDVCLMIGAGHFKLWVGKNAAAVTEFIQMPRMKVLSMFAIGGDLEELRAMVTEKLIPFAKQNGCVRVLGAGREGWSRIPSDWTRGGVYMHKDI</sequence>
<evidence type="ECO:0000313" key="1">
    <source>
        <dbReference type="EMBL" id="CAB4202488.1"/>
    </source>
</evidence>
<name>A0A6J5SYX5_9CAUD</name>
<reference evidence="2" key="1">
    <citation type="submission" date="2020-05" db="EMBL/GenBank/DDBJ databases">
        <authorList>
            <person name="Chiriac C."/>
            <person name="Salcher M."/>
            <person name="Ghai R."/>
            <person name="Kavagutti S V."/>
        </authorList>
    </citation>
    <scope>NUCLEOTIDE SEQUENCE</scope>
</reference>
<accession>A0A6J5SYX5</accession>
<organism evidence="2">
    <name type="scientific">uncultured Caudovirales phage</name>
    <dbReference type="NCBI Taxonomy" id="2100421"/>
    <lineage>
        <taxon>Viruses</taxon>
        <taxon>Duplodnaviria</taxon>
        <taxon>Heunggongvirae</taxon>
        <taxon>Uroviricota</taxon>
        <taxon>Caudoviricetes</taxon>
        <taxon>Peduoviridae</taxon>
        <taxon>Maltschvirus</taxon>
        <taxon>Maltschvirus maltsch</taxon>
    </lineage>
</organism>
<evidence type="ECO:0000313" key="2">
    <source>
        <dbReference type="EMBL" id="CAB4220822.1"/>
    </source>
</evidence>
<proteinExistence type="predicted"/>
<protein>
    <submittedName>
        <fullName evidence="2">Uncharacterized protein</fullName>
    </submittedName>
</protein>
<dbReference type="EMBL" id="LR797491">
    <property type="protein sequence ID" value="CAB4220822.1"/>
    <property type="molecule type" value="Genomic_DNA"/>
</dbReference>
<dbReference type="EMBL" id="LR797312">
    <property type="protein sequence ID" value="CAB4202488.1"/>
    <property type="molecule type" value="Genomic_DNA"/>
</dbReference>
<gene>
    <name evidence="1" type="ORF">UFOVP1376_19</name>
    <name evidence="2" type="ORF">UFOVP1623_44</name>
</gene>